<organism evidence="2 3">
    <name type="scientific">Hymenobacter psychrophilus</name>
    <dbReference type="NCBI Taxonomy" id="651662"/>
    <lineage>
        <taxon>Bacteria</taxon>
        <taxon>Pseudomonadati</taxon>
        <taxon>Bacteroidota</taxon>
        <taxon>Cytophagia</taxon>
        <taxon>Cytophagales</taxon>
        <taxon>Hymenobacteraceae</taxon>
        <taxon>Hymenobacter</taxon>
    </lineage>
</organism>
<dbReference type="OrthoDB" id="952442at2"/>
<gene>
    <name evidence="2" type="ORF">SAMN04488069_104141</name>
</gene>
<evidence type="ECO:0000256" key="1">
    <source>
        <dbReference type="SAM" id="SignalP"/>
    </source>
</evidence>
<keyword evidence="1" id="KW-0732">Signal</keyword>
<feature type="signal peptide" evidence="1">
    <location>
        <begin position="1"/>
        <end position="19"/>
    </location>
</feature>
<dbReference type="EMBL" id="FNOV01000004">
    <property type="protein sequence ID" value="SDX92020.1"/>
    <property type="molecule type" value="Genomic_DNA"/>
</dbReference>
<sequence length="417" mass="46178">MLKKLLLVSLLGISCQAAAQTNFRPGYVVTLGGDTLRGEVDARGAVRNARLARFRPTPDAAITDYRPGQLQGYAVTGEHLYQRATVLLADSLGPGAALGATPDTVQRVSFVEVLVRGPLHLLYLRDEQRIDHYYAQLGAQPLHELRQRVVKLEREGRLYQQQTNEFRRTLAELMTSCPSVQPRLNTLRYQSNELVRAVQAYNVCVGESAVLLPAAARRTYLQLGLVTGAEVSHLKIAGNPFKLPIKGTSAIGPVVGVGLTLHTGLSRNVTFRLEALYERQKYNRLVPYGDDPQASSTANPEKYATLSTLRAPLLVRYTYPKGRLRPMVYAGFTLGFFLQADVEDIVNVPRPPLSPLELAYNLKTEPEQAFTGGLGLTTARPNGRNASVELRYEYSNGFNALTDLNRFYLLLSYDLTK</sequence>
<evidence type="ECO:0000313" key="3">
    <source>
        <dbReference type="Proteomes" id="UP000199249"/>
    </source>
</evidence>
<proteinExistence type="predicted"/>
<dbReference type="RefSeq" id="WP_092738841.1">
    <property type="nucleotide sequence ID" value="NZ_FNOV01000004.1"/>
</dbReference>
<keyword evidence="3" id="KW-1185">Reference proteome</keyword>
<dbReference type="STRING" id="651662.SAMN04488069_104141"/>
<dbReference type="Proteomes" id="UP000199249">
    <property type="component" value="Unassembled WGS sequence"/>
</dbReference>
<dbReference type="AlphaFoldDB" id="A0A1H3FM59"/>
<name>A0A1H3FM59_9BACT</name>
<protein>
    <submittedName>
        <fullName evidence="2">Outer membrane protein beta-barrel domain-containing protein</fullName>
    </submittedName>
</protein>
<feature type="chain" id="PRO_5011615908" evidence="1">
    <location>
        <begin position="20"/>
        <end position="417"/>
    </location>
</feature>
<evidence type="ECO:0000313" key="2">
    <source>
        <dbReference type="EMBL" id="SDX92020.1"/>
    </source>
</evidence>
<accession>A0A1H3FM59</accession>
<dbReference type="PROSITE" id="PS51257">
    <property type="entry name" value="PROKAR_LIPOPROTEIN"/>
    <property type="match status" value="1"/>
</dbReference>
<reference evidence="3" key="1">
    <citation type="submission" date="2016-10" db="EMBL/GenBank/DDBJ databases">
        <authorList>
            <person name="Varghese N."/>
            <person name="Submissions S."/>
        </authorList>
    </citation>
    <scope>NUCLEOTIDE SEQUENCE [LARGE SCALE GENOMIC DNA]</scope>
    <source>
        <strain evidence="3">CGMCC 1.8975</strain>
    </source>
</reference>